<keyword evidence="2" id="KW-0812">Transmembrane</keyword>
<protein>
    <recommendedName>
        <fullName evidence="5">DUF4446 domain-containing protein</fullName>
    </recommendedName>
</protein>
<accession>A0A0G0HWT9</accession>
<proteinExistence type="predicted"/>
<evidence type="ECO:0000313" key="4">
    <source>
        <dbReference type="Proteomes" id="UP000034430"/>
    </source>
</evidence>
<organism evidence="3 4">
    <name type="scientific">Candidatus Yanofskybacteria bacterium GW2011_GWC2_37_9</name>
    <dbReference type="NCBI Taxonomy" id="1619028"/>
    <lineage>
        <taxon>Bacteria</taxon>
        <taxon>Candidatus Yanofskyibacteriota</taxon>
    </lineage>
</organism>
<feature type="transmembrane region" description="Helical" evidence="2">
    <location>
        <begin position="6"/>
        <end position="26"/>
    </location>
</feature>
<gene>
    <name evidence="3" type="ORF">US65_C0028G0004</name>
</gene>
<dbReference type="Pfam" id="PF14584">
    <property type="entry name" value="DUF4446"/>
    <property type="match status" value="1"/>
</dbReference>
<keyword evidence="2" id="KW-1133">Transmembrane helix</keyword>
<dbReference type="InterPro" id="IPR027981">
    <property type="entry name" value="DUF4446"/>
</dbReference>
<evidence type="ECO:0000313" key="3">
    <source>
        <dbReference type="EMBL" id="KKQ46732.1"/>
    </source>
</evidence>
<name>A0A0G0HWT9_9BACT</name>
<dbReference type="Proteomes" id="UP000034430">
    <property type="component" value="Unassembled WGS sequence"/>
</dbReference>
<reference evidence="3 4" key="1">
    <citation type="journal article" date="2015" name="Nature">
        <title>rRNA introns, odd ribosomes, and small enigmatic genomes across a large radiation of phyla.</title>
        <authorList>
            <person name="Brown C.T."/>
            <person name="Hug L.A."/>
            <person name="Thomas B.C."/>
            <person name="Sharon I."/>
            <person name="Castelle C.J."/>
            <person name="Singh A."/>
            <person name="Wilkins M.J."/>
            <person name="Williams K.H."/>
            <person name="Banfield J.F."/>
        </authorList>
    </citation>
    <scope>NUCLEOTIDE SEQUENCE [LARGE SCALE GENOMIC DNA]</scope>
</reference>
<keyword evidence="2" id="KW-0472">Membrane</keyword>
<evidence type="ECO:0000256" key="1">
    <source>
        <dbReference type="SAM" id="Coils"/>
    </source>
</evidence>
<evidence type="ECO:0008006" key="5">
    <source>
        <dbReference type="Google" id="ProtNLM"/>
    </source>
</evidence>
<dbReference type="EMBL" id="LBTU01000028">
    <property type="protein sequence ID" value="KKQ46732.1"/>
    <property type="molecule type" value="Genomic_DNA"/>
</dbReference>
<keyword evidence="1" id="KW-0175">Coiled coil</keyword>
<dbReference type="AlphaFoldDB" id="A0A0G0HWT9"/>
<evidence type="ECO:0000256" key="2">
    <source>
        <dbReference type="SAM" id="Phobius"/>
    </source>
</evidence>
<sequence length="152" mass="17347">MNTKLEIAFFIFTGIAIILGTIWVIATEKRLKRFFLGKKAKDLEDTITSLERDIVNLKNDKNEIQKNLAVINTKLKKSVRGLEVIRFNPFLDQGSNQSFAIGMLNEEGDGVVFSSLYSRERMSIFAKPIKNNKSEYELSAEEKEVLKKAEVK</sequence>
<comment type="caution">
    <text evidence="3">The sequence shown here is derived from an EMBL/GenBank/DDBJ whole genome shotgun (WGS) entry which is preliminary data.</text>
</comment>
<feature type="coiled-coil region" evidence="1">
    <location>
        <begin position="40"/>
        <end position="74"/>
    </location>
</feature>